<proteinExistence type="predicted"/>
<protein>
    <recommendedName>
        <fullName evidence="1">DUF4145 domain-containing protein</fullName>
    </recommendedName>
</protein>
<dbReference type="Proteomes" id="UP000294876">
    <property type="component" value="Unassembled WGS sequence"/>
</dbReference>
<evidence type="ECO:0000259" key="1">
    <source>
        <dbReference type="Pfam" id="PF13643"/>
    </source>
</evidence>
<reference evidence="2 3" key="1">
    <citation type="submission" date="2019-03" db="EMBL/GenBank/DDBJ databases">
        <authorList>
            <consortium name="Pathogen Informatics"/>
        </authorList>
    </citation>
    <scope>NUCLEOTIDE SEQUENCE [LARGE SCALE GENOMIC DNA]</scope>
    <source>
        <strain evidence="2 3">5012STDY7312589</strain>
    </source>
</reference>
<dbReference type="RefSeq" id="WP_104459837.1">
    <property type="nucleotide sequence ID" value="NZ_CAAGUI010000011.1"/>
</dbReference>
<accession>A0AB74QX36</accession>
<dbReference type="Pfam" id="PF13643">
    <property type="entry name" value="DUF4145"/>
    <property type="match status" value="1"/>
</dbReference>
<gene>
    <name evidence="2" type="ORF">SAMEA104567804_04479</name>
</gene>
<evidence type="ECO:0000313" key="3">
    <source>
        <dbReference type="Proteomes" id="UP000294876"/>
    </source>
</evidence>
<name>A0AB74QX36_KLEPN</name>
<sequence>MGILTFDMTCPHCLREKAVLEGWAENRVNNSELVNVAFSCRSCLQAGIAVVMMIKPGGLMPLAKAKQNSNYNVIVPGSGDYQLIDVFPKAISHAAPENTPARVAEAFIEAKDNLNRSRFDTSVMLCRKVLDIATRMLLGNESKDETLVKRIAMLHAKGLITDQMKDWAHIVRIDSNGAVHSDEEFSQNDASEIISFTEVFLLYSFTLPEMVNNKKQSRE</sequence>
<feature type="domain" description="DUF4145" evidence="1">
    <location>
        <begin position="113"/>
        <end position="198"/>
    </location>
</feature>
<dbReference type="AlphaFoldDB" id="A0AB74QX36"/>
<dbReference type="EMBL" id="CAAGWG010000021">
    <property type="protein sequence ID" value="VGD34915.1"/>
    <property type="molecule type" value="Genomic_DNA"/>
</dbReference>
<evidence type="ECO:0000313" key="2">
    <source>
        <dbReference type="EMBL" id="VGD34915.1"/>
    </source>
</evidence>
<comment type="caution">
    <text evidence="2">The sequence shown here is derived from an EMBL/GenBank/DDBJ whole genome shotgun (WGS) entry which is preliminary data.</text>
</comment>
<dbReference type="InterPro" id="IPR025285">
    <property type="entry name" value="DUF4145"/>
</dbReference>
<organism evidence="2 3">
    <name type="scientific">Klebsiella pneumoniae</name>
    <dbReference type="NCBI Taxonomy" id="573"/>
    <lineage>
        <taxon>Bacteria</taxon>
        <taxon>Pseudomonadati</taxon>
        <taxon>Pseudomonadota</taxon>
        <taxon>Gammaproteobacteria</taxon>
        <taxon>Enterobacterales</taxon>
        <taxon>Enterobacteriaceae</taxon>
        <taxon>Klebsiella/Raoultella group</taxon>
        <taxon>Klebsiella</taxon>
        <taxon>Klebsiella pneumoniae complex</taxon>
    </lineage>
</organism>